<evidence type="ECO:0000313" key="3">
    <source>
        <dbReference type="EMBL" id="KAF2220061.1"/>
    </source>
</evidence>
<dbReference type="OrthoDB" id="70250at2759"/>
<dbReference type="Proteomes" id="UP000799538">
    <property type="component" value="Unassembled WGS sequence"/>
</dbReference>
<feature type="transmembrane region" description="Helical" evidence="2">
    <location>
        <begin position="254"/>
        <end position="273"/>
    </location>
</feature>
<feature type="transmembrane region" description="Helical" evidence="2">
    <location>
        <begin position="467"/>
        <end position="491"/>
    </location>
</feature>
<dbReference type="GO" id="GO:0006506">
    <property type="term" value="P:GPI anchor biosynthetic process"/>
    <property type="evidence" value="ECO:0007669"/>
    <property type="project" value="InterPro"/>
</dbReference>
<feature type="transmembrane region" description="Helical" evidence="2">
    <location>
        <begin position="407"/>
        <end position="424"/>
    </location>
</feature>
<organism evidence="3 4">
    <name type="scientific">Elsinoe ampelina</name>
    <dbReference type="NCBI Taxonomy" id="302913"/>
    <lineage>
        <taxon>Eukaryota</taxon>
        <taxon>Fungi</taxon>
        <taxon>Dikarya</taxon>
        <taxon>Ascomycota</taxon>
        <taxon>Pezizomycotina</taxon>
        <taxon>Dothideomycetes</taxon>
        <taxon>Dothideomycetidae</taxon>
        <taxon>Myriangiales</taxon>
        <taxon>Elsinoaceae</taxon>
        <taxon>Elsinoe</taxon>
    </lineage>
</organism>
<dbReference type="Pfam" id="PF05024">
    <property type="entry name" value="Gpi1"/>
    <property type="match status" value="1"/>
</dbReference>
<feature type="transmembrane region" description="Helical" evidence="2">
    <location>
        <begin position="436"/>
        <end position="455"/>
    </location>
</feature>
<dbReference type="EMBL" id="ML992514">
    <property type="protein sequence ID" value="KAF2220061.1"/>
    <property type="molecule type" value="Genomic_DNA"/>
</dbReference>
<dbReference type="PANTHER" id="PTHR21329">
    <property type="entry name" value="PHOSPHATIDYLINOSITOL N-ACETYLGLUCOSAMINYLTRANSFERASE SUBUNIT Q-RELATED"/>
    <property type="match status" value="1"/>
</dbReference>
<dbReference type="PANTHER" id="PTHR21329:SF3">
    <property type="entry name" value="PHOSPHATIDYLINOSITOL N-ACETYLGLUCOSAMINYLTRANSFERASE SUBUNIT Q"/>
    <property type="match status" value="1"/>
</dbReference>
<proteinExistence type="predicted"/>
<protein>
    <submittedName>
        <fullName evidence="3">N-acetylglucosaminyl transferase component-domain-containing protein</fullName>
    </submittedName>
</protein>
<evidence type="ECO:0000256" key="2">
    <source>
        <dbReference type="SAM" id="Phobius"/>
    </source>
</evidence>
<feature type="transmembrane region" description="Helical" evidence="2">
    <location>
        <begin position="512"/>
        <end position="537"/>
    </location>
</feature>
<name>A0A6A6G2V6_9PEZI</name>
<keyword evidence="4" id="KW-1185">Reference proteome</keyword>
<evidence type="ECO:0000256" key="1">
    <source>
        <dbReference type="SAM" id="MobiDB-lite"/>
    </source>
</evidence>
<dbReference type="GO" id="GO:0005783">
    <property type="term" value="C:endoplasmic reticulum"/>
    <property type="evidence" value="ECO:0007669"/>
    <property type="project" value="TreeGrafter"/>
</dbReference>
<keyword evidence="2" id="KW-0812">Transmembrane</keyword>
<evidence type="ECO:0000313" key="4">
    <source>
        <dbReference type="Proteomes" id="UP000799538"/>
    </source>
</evidence>
<dbReference type="GO" id="GO:0016740">
    <property type="term" value="F:transferase activity"/>
    <property type="evidence" value="ECO:0007669"/>
    <property type="project" value="UniProtKB-KW"/>
</dbReference>
<dbReference type="InterPro" id="IPR007720">
    <property type="entry name" value="PigQ/GPI1"/>
</dbReference>
<reference evidence="4" key="1">
    <citation type="journal article" date="2020" name="Stud. Mycol.">
        <title>101 Dothideomycetes genomes: A test case for predicting lifestyles and emergence of pathogens.</title>
        <authorList>
            <person name="Haridas S."/>
            <person name="Albert R."/>
            <person name="Binder M."/>
            <person name="Bloem J."/>
            <person name="LaButti K."/>
            <person name="Salamov A."/>
            <person name="Andreopoulos B."/>
            <person name="Baker S."/>
            <person name="Barry K."/>
            <person name="Bills G."/>
            <person name="Bluhm B."/>
            <person name="Cannon C."/>
            <person name="Castanera R."/>
            <person name="Culley D."/>
            <person name="Daum C."/>
            <person name="Ezra D."/>
            <person name="Gonzalez J."/>
            <person name="Henrissat B."/>
            <person name="Kuo A."/>
            <person name="Liang C."/>
            <person name="Lipzen A."/>
            <person name="Lutzoni F."/>
            <person name="Magnuson J."/>
            <person name="Mondo S."/>
            <person name="Nolan M."/>
            <person name="Ohm R."/>
            <person name="Pangilinan J."/>
            <person name="Park H.-J."/>
            <person name="Ramirez L."/>
            <person name="Alfaro M."/>
            <person name="Sun H."/>
            <person name="Tritt A."/>
            <person name="Yoshinaga Y."/>
            <person name="Zwiers L.-H."/>
            <person name="Turgeon B."/>
            <person name="Goodwin S."/>
            <person name="Spatafora J."/>
            <person name="Crous P."/>
            <person name="Grigoriev I."/>
        </authorList>
    </citation>
    <scope>NUCLEOTIDE SEQUENCE [LARGE SCALE GENOMIC DNA]</scope>
    <source>
        <strain evidence="4">CECT 20119</strain>
    </source>
</reference>
<sequence length="735" mass="83689">MTTQHDLMRVFWPSDLSNINRPGVLVGWRNSELDIIVVSLLQDVEVRSVQNALQVGTLFRGTPHPMNQILDRCGNLDFEVLGTFNGKQRDVFDHYNLTTWSGRRGKAPHIWCPSSANITLQIVVFDRPDPQRMQYLSLSPIALTLGEVRDKIEEQGLIYDGMDVAIEADRQKKKVLLDKLKLHTVTKHPRTQKELALKRIINQINCSSELDRLMQKNIGLVGVRSKRTLSVSERVVETATNAWDHVILESKRIFWSYVWPIMSQLFILCIVLYRAGGEVLLQILEWKLLSGRFAALKDLSATAQQVDIRLQQFCYWPTQYLTLRRRRSNWGSITNNHPEYIRFYNSLWLVANDVIIGIALGSYIIDNADLVAAQVNHIVDAWFIDGLQQMIAWLMDWPAGLKLNNELAAFLGDLFLWVIDYWAGCMQTLQPILPHIIRLIGFSSFGGASMPISLFSDLVSILTVHIYAFYIASARIYNWQLTIIVSLFHLFRGKKRNILRNRIDSCDYDLDQLLIGTILFTLLTFLLPTVGVFYTTFAGARMGIIVLKAGLDVWLACLNHFPLFALMLRVKDSRRLPGGIRFELQDIPKGNEVRNDADKEKSAHTAVIRLKSISLPLTLTFSQYSQLADRIRKHYASPRVLLCLLSGQFIPPISRKSLYSLQYSMLPAKRVPVSELWRSLTGDIGGHGSKRTNGTVNGHALNGHRGLNGRASNGKRMMSGFKGRRDRSDGMWWSK</sequence>
<feature type="region of interest" description="Disordered" evidence="1">
    <location>
        <begin position="688"/>
        <end position="735"/>
    </location>
</feature>
<gene>
    <name evidence="3" type="ORF">BDZ85DRAFT_224313</name>
</gene>
<accession>A0A6A6G2V6</accession>
<dbReference type="GO" id="GO:0016020">
    <property type="term" value="C:membrane"/>
    <property type="evidence" value="ECO:0007669"/>
    <property type="project" value="InterPro"/>
</dbReference>
<keyword evidence="2" id="KW-1133">Transmembrane helix</keyword>
<keyword evidence="2" id="KW-0472">Membrane</keyword>
<feature type="transmembrane region" description="Helical" evidence="2">
    <location>
        <begin position="347"/>
        <end position="365"/>
    </location>
</feature>
<dbReference type="AlphaFoldDB" id="A0A6A6G2V6"/>
<keyword evidence="3" id="KW-0808">Transferase</keyword>